<evidence type="ECO:0000313" key="3">
    <source>
        <dbReference type="EMBL" id="KAJ1703944.1"/>
    </source>
</evidence>
<dbReference type="OrthoDB" id="4206278at2759"/>
<comment type="caution">
    <text evidence="3">The sequence shown here is derived from an EMBL/GenBank/DDBJ whole genome shotgun (WGS) entry which is preliminary data.</text>
</comment>
<feature type="compositionally biased region" description="Polar residues" evidence="1">
    <location>
        <begin position="71"/>
        <end position="80"/>
    </location>
</feature>
<dbReference type="InterPro" id="IPR036936">
    <property type="entry name" value="CRIB_dom_sf"/>
</dbReference>
<dbReference type="CDD" id="cd00132">
    <property type="entry name" value="CRIB"/>
    <property type="match status" value="1"/>
</dbReference>
<feature type="compositionally biased region" description="Low complexity" evidence="1">
    <location>
        <begin position="116"/>
        <end position="137"/>
    </location>
</feature>
<feature type="compositionally biased region" description="Basic residues" evidence="1">
    <location>
        <begin position="104"/>
        <end position="115"/>
    </location>
</feature>
<name>A0A9Q0D173_9POAL</name>
<dbReference type="EMBL" id="JAMQYH010000001">
    <property type="protein sequence ID" value="KAJ1703944.1"/>
    <property type="molecule type" value="Genomic_DNA"/>
</dbReference>
<protein>
    <recommendedName>
        <fullName evidence="2">CRIB domain-containing protein</fullName>
    </recommendedName>
</protein>
<reference evidence="3" key="1">
    <citation type="journal article" date="2022" name="Cell">
        <title>Repeat-based holocentromeres influence genome architecture and karyotype evolution.</title>
        <authorList>
            <person name="Hofstatter P.G."/>
            <person name="Thangavel G."/>
            <person name="Lux T."/>
            <person name="Neumann P."/>
            <person name="Vondrak T."/>
            <person name="Novak P."/>
            <person name="Zhang M."/>
            <person name="Costa L."/>
            <person name="Castellani M."/>
            <person name="Scott A."/>
            <person name="Toegelov H."/>
            <person name="Fuchs J."/>
            <person name="Mata-Sucre Y."/>
            <person name="Dias Y."/>
            <person name="Vanzela A.L.L."/>
            <person name="Huettel B."/>
            <person name="Almeida C.C.S."/>
            <person name="Simkova H."/>
            <person name="Souza G."/>
            <person name="Pedrosa-Harand A."/>
            <person name="Macas J."/>
            <person name="Mayer K.F.X."/>
            <person name="Houben A."/>
            <person name="Marques A."/>
        </authorList>
    </citation>
    <scope>NUCLEOTIDE SEQUENCE</scope>
    <source>
        <strain evidence="3">RhyBre1mFocal</strain>
    </source>
</reference>
<dbReference type="PROSITE" id="PS50108">
    <property type="entry name" value="CRIB"/>
    <property type="match status" value="1"/>
</dbReference>
<accession>A0A9Q0D173</accession>
<sequence>MAIKMKGLVKSIKLFSQIFVYKEHEMVIGSPTDVQHVAHIGWDGQNGSNPSWMHDFKTSSDFSSGSFANSRDTSWASQDFDQPKDIPSFGVFSAATCPPDIPKAPKKLKKKKKTKSPTSPASTTSARSSRSSKSRTSFATAFEDFEQERKEYRLT</sequence>
<dbReference type="PANTHER" id="PTHR47846">
    <property type="entry name" value="OS06G0681300 PROTEIN-RELATED"/>
    <property type="match status" value="1"/>
</dbReference>
<evidence type="ECO:0000259" key="2">
    <source>
        <dbReference type="PROSITE" id="PS50108"/>
    </source>
</evidence>
<gene>
    <name evidence="3" type="ORF">LUZ63_003723</name>
</gene>
<dbReference type="Pfam" id="PF00786">
    <property type="entry name" value="PBD"/>
    <property type="match status" value="1"/>
</dbReference>
<organism evidence="3 4">
    <name type="scientific">Rhynchospora breviuscula</name>
    <dbReference type="NCBI Taxonomy" id="2022672"/>
    <lineage>
        <taxon>Eukaryota</taxon>
        <taxon>Viridiplantae</taxon>
        <taxon>Streptophyta</taxon>
        <taxon>Embryophyta</taxon>
        <taxon>Tracheophyta</taxon>
        <taxon>Spermatophyta</taxon>
        <taxon>Magnoliopsida</taxon>
        <taxon>Liliopsida</taxon>
        <taxon>Poales</taxon>
        <taxon>Cyperaceae</taxon>
        <taxon>Cyperoideae</taxon>
        <taxon>Rhynchosporeae</taxon>
        <taxon>Rhynchospora</taxon>
    </lineage>
</organism>
<dbReference type="SMART" id="SM00285">
    <property type="entry name" value="PBD"/>
    <property type="match status" value="1"/>
</dbReference>
<evidence type="ECO:0000313" key="4">
    <source>
        <dbReference type="Proteomes" id="UP001151287"/>
    </source>
</evidence>
<feature type="compositionally biased region" description="Low complexity" evidence="1">
    <location>
        <begin position="61"/>
        <end position="70"/>
    </location>
</feature>
<dbReference type="InterPro" id="IPR000095">
    <property type="entry name" value="CRIB_dom"/>
</dbReference>
<keyword evidence="4" id="KW-1185">Reference proteome</keyword>
<evidence type="ECO:0000256" key="1">
    <source>
        <dbReference type="SAM" id="MobiDB-lite"/>
    </source>
</evidence>
<feature type="domain" description="CRIB" evidence="2">
    <location>
        <begin position="28"/>
        <end position="41"/>
    </location>
</feature>
<proteinExistence type="predicted"/>
<dbReference type="PANTHER" id="PTHR47846:SF4">
    <property type="entry name" value="WASP-RELATED PROTEIN"/>
    <property type="match status" value="1"/>
</dbReference>
<dbReference type="AlphaFoldDB" id="A0A9Q0D173"/>
<dbReference type="FunFam" id="3.90.810.10:FF:000029">
    <property type="entry name" value="Elongation factor Ts, mitochondrial"/>
    <property type="match status" value="1"/>
</dbReference>
<feature type="region of interest" description="Disordered" evidence="1">
    <location>
        <begin position="61"/>
        <end position="142"/>
    </location>
</feature>
<dbReference type="Proteomes" id="UP001151287">
    <property type="component" value="Unassembled WGS sequence"/>
</dbReference>
<dbReference type="Gene3D" id="3.90.810.10">
    <property type="entry name" value="CRIB domain"/>
    <property type="match status" value="1"/>
</dbReference>